<comment type="caution">
    <text evidence="2">The sequence shown here is derived from an EMBL/GenBank/DDBJ whole genome shotgun (WGS) entry which is preliminary data.</text>
</comment>
<evidence type="ECO:0000256" key="1">
    <source>
        <dbReference type="SAM" id="MobiDB-lite"/>
    </source>
</evidence>
<feature type="region of interest" description="Disordered" evidence="1">
    <location>
        <begin position="1"/>
        <end position="23"/>
    </location>
</feature>
<evidence type="ECO:0000313" key="2">
    <source>
        <dbReference type="EMBL" id="OQV11835.1"/>
    </source>
</evidence>
<name>A0A1W0W9G7_HYPEX</name>
<protein>
    <submittedName>
        <fullName evidence="2">Uncharacterized protein</fullName>
    </submittedName>
</protein>
<dbReference type="AlphaFoldDB" id="A0A1W0W9G7"/>
<reference evidence="3" key="1">
    <citation type="submission" date="2017-01" db="EMBL/GenBank/DDBJ databases">
        <title>Comparative genomics of anhydrobiosis in the tardigrade Hypsibius dujardini.</title>
        <authorList>
            <person name="Yoshida Y."/>
            <person name="Koutsovoulos G."/>
            <person name="Laetsch D."/>
            <person name="Stevens L."/>
            <person name="Kumar S."/>
            <person name="Horikawa D."/>
            <person name="Ishino K."/>
            <person name="Komine S."/>
            <person name="Tomita M."/>
            <person name="Blaxter M."/>
            <person name="Arakawa K."/>
        </authorList>
    </citation>
    <scope>NUCLEOTIDE SEQUENCE [LARGE SCALE GENOMIC DNA]</scope>
    <source>
        <strain evidence="3">Z151</strain>
    </source>
</reference>
<proteinExistence type="predicted"/>
<evidence type="ECO:0000313" key="3">
    <source>
        <dbReference type="Proteomes" id="UP000192578"/>
    </source>
</evidence>
<dbReference type="EMBL" id="MTYJ01000160">
    <property type="protein sequence ID" value="OQV11835.1"/>
    <property type="molecule type" value="Genomic_DNA"/>
</dbReference>
<organism evidence="2 3">
    <name type="scientific">Hypsibius exemplaris</name>
    <name type="common">Freshwater tardigrade</name>
    <dbReference type="NCBI Taxonomy" id="2072580"/>
    <lineage>
        <taxon>Eukaryota</taxon>
        <taxon>Metazoa</taxon>
        <taxon>Ecdysozoa</taxon>
        <taxon>Tardigrada</taxon>
        <taxon>Eutardigrada</taxon>
        <taxon>Parachela</taxon>
        <taxon>Hypsibioidea</taxon>
        <taxon>Hypsibiidae</taxon>
        <taxon>Hypsibius</taxon>
    </lineage>
</organism>
<keyword evidence="3" id="KW-1185">Reference proteome</keyword>
<gene>
    <name evidence="2" type="ORF">BV898_13889</name>
</gene>
<feature type="region of interest" description="Disordered" evidence="1">
    <location>
        <begin position="160"/>
        <end position="184"/>
    </location>
</feature>
<feature type="compositionally biased region" description="Basic and acidic residues" evidence="1">
    <location>
        <begin position="173"/>
        <end position="184"/>
    </location>
</feature>
<sequence length="328" mass="36499">MPSDNETEVEAAETADARSSGNSSVRHYHCINFVGRHNPGGVTVRTIADAVVTQQSQSAIRGPVTMPKFGNKDTEEIGMFLRRYEMAGHPRNGQMRIYSHMLHSPWRKEVEQSTACTVSSDRTVETIAEITLTELPETKGRSGQHNGGERFRVYDDRFPSFQPESYKRNPAGESERQQNRYEGQEMDTDRTIVSGMTSGRRREVVAEKSGRKKFLTRRTVAGDSKMDHSFKEIGRAAEPRKPPACYNCGGPHFKTQCTQPTVGGPQARQHVNLVQGGQDMADLSIFVIEFGINENNYSAMTLSVADRLITGVLTQRVKSTIGLKAITD</sequence>
<feature type="compositionally biased region" description="Acidic residues" evidence="1">
    <location>
        <begin position="1"/>
        <end position="13"/>
    </location>
</feature>
<dbReference type="Proteomes" id="UP000192578">
    <property type="component" value="Unassembled WGS sequence"/>
</dbReference>
<accession>A0A1W0W9G7</accession>